<gene>
    <name evidence="2" type="ORF">OAUR00152_LOCUS29989</name>
</gene>
<accession>A0A7S4N5R4</accession>
<feature type="compositionally biased region" description="Basic residues" evidence="1">
    <location>
        <begin position="164"/>
        <end position="178"/>
    </location>
</feature>
<evidence type="ECO:0000313" key="2">
    <source>
        <dbReference type="EMBL" id="CAE2267760.1"/>
    </source>
</evidence>
<name>A0A7S4N5R4_9STRA</name>
<organism evidence="2">
    <name type="scientific">Odontella aurita</name>
    <dbReference type="NCBI Taxonomy" id="265563"/>
    <lineage>
        <taxon>Eukaryota</taxon>
        <taxon>Sar</taxon>
        <taxon>Stramenopiles</taxon>
        <taxon>Ochrophyta</taxon>
        <taxon>Bacillariophyta</taxon>
        <taxon>Mediophyceae</taxon>
        <taxon>Biddulphiophycidae</taxon>
        <taxon>Eupodiscales</taxon>
        <taxon>Odontellaceae</taxon>
        <taxon>Odontella</taxon>
    </lineage>
</organism>
<dbReference type="AlphaFoldDB" id="A0A7S4N5R4"/>
<proteinExistence type="predicted"/>
<feature type="region of interest" description="Disordered" evidence="1">
    <location>
        <begin position="81"/>
        <end position="103"/>
    </location>
</feature>
<feature type="region of interest" description="Disordered" evidence="1">
    <location>
        <begin position="164"/>
        <end position="218"/>
    </location>
</feature>
<evidence type="ECO:0000256" key="1">
    <source>
        <dbReference type="SAM" id="MobiDB-lite"/>
    </source>
</evidence>
<protein>
    <submittedName>
        <fullName evidence="2">Uncharacterized protein</fullName>
    </submittedName>
</protein>
<reference evidence="2" key="1">
    <citation type="submission" date="2021-01" db="EMBL/GenBank/DDBJ databases">
        <authorList>
            <person name="Corre E."/>
            <person name="Pelletier E."/>
            <person name="Niang G."/>
            <person name="Scheremetjew M."/>
            <person name="Finn R."/>
            <person name="Kale V."/>
            <person name="Holt S."/>
            <person name="Cochrane G."/>
            <person name="Meng A."/>
            <person name="Brown T."/>
            <person name="Cohen L."/>
        </authorList>
    </citation>
    <scope>NUCLEOTIDE SEQUENCE</scope>
    <source>
        <strain evidence="2">Isolate 1302-5</strain>
    </source>
</reference>
<dbReference type="EMBL" id="HBKQ01043513">
    <property type="protein sequence ID" value="CAE2267760.1"/>
    <property type="molecule type" value="Transcribed_RNA"/>
</dbReference>
<sequence>MHTFVQDQYESHSHPINFRPSWVCKPQAVFVKTGMSLITSFPVTSNAMASSSHEEDRPSSNVSQVSSDVCTDVAVTTAARSELQASAEADASTSPGRRGDPRMHRAVAVRTTNPHMSLIDALLHGGFVFPGLSAPGASDRTVRDSDGVLLYQRKNQLNRRLRLAKQKNRSKSNKRKKATAVPDQQRAGADSNRGVPMDGGLPQKPGAEKQQTENNVQHQRVMPTASAAAVLLLLSSPDTTAMDRHAATL</sequence>